<dbReference type="GO" id="GO:0008080">
    <property type="term" value="F:N-acetyltransferase activity"/>
    <property type="evidence" value="ECO:0007669"/>
    <property type="project" value="TreeGrafter"/>
</dbReference>
<dbReference type="AlphaFoldDB" id="C9SEM5"/>
<dbReference type="eggNOG" id="ENOG502RADC">
    <property type="taxonomic scope" value="Eukaryota"/>
</dbReference>
<dbReference type="PANTHER" id="PTHR28037:SF1">
    <property type="entry name" value="ALCOHOL O-ACETYLTRANSFERASE 1-RELATED"/>
    <property type="match status" value="1"/>
</dbReference>
<evidence type="ECO:0008006" key="3">
    <source>
        <dbReference type="Google" id="ProtNLM"/>
    </source>
</evidence>
<protein>
    <recommendedName>
        <fullName evidence="3">Trichothecene 3-O-acetyltransferase</fullName>
    </recommendedName>
</protein>
<dbReference type="InterPro" id="IPR052058">
    <property type="entry name" value="Alcohol_O-acetyltransferase"/>
</dbReference>
<keyword evidence="2" id="KW-1185">Reference proteome</keyword>
<organism evidence="2">
    <name type="scientific">Verticillium alfalfae (strain VaMs.102 / ATCC MYA-4576 / FGSC 10136)</name>
    <name type="common">Verticillium wilt of alfalfa</name>
    <name type="synonym">Verticillium albo-atrum</name>
    <dbReference type="NCBI Taxonomy" id="526221"/>
    <lineage>
        <taxon>Eukaryota</taxon>
        <taxon>Fungi</taxon>
        <taxon>Dikarya</taxon>
        <taxon>Ascomycota</taxon>
        <taxon>Pezizomycotina</taxon>
        <taxon>Sordariomycetes</taxon>
        <taxon>Hypocreomycetidae</taxon>
        <taxon>Glomerellales</taxon>
        <taxon>Plectosphaerellaceae</taxon>
        <taxon>Verticillium</taxon>
    </lineage>
</organism>
<dbReference type="PANTHER" id="PTHR28037">
    <property type="entry name" value="ALCOHOL O-ACETYLTRANSFERASE 1-RELATED"/>
    <property type="match status" value="1"/>
</dbReference>
<proteinExistence type="predicted"/>
<dbReference type="RefSeq" id="XP_003006588.1">
    <property type="nucleotide sequence ID" value="XM_003006542.1"/>
</dbReference>
<dbReference type="Proteomes" id="UP000008698">
    <property type="component" value="Unassembled WGS sequence"/>
</dbReference>
<reference evidence="2" key="1">
    <citation type="journal article" date="2011" name="PLoS Pathog.">
        <title>Comparative genomics yields insights into niche adaptation of plant vascular wilt pathogens.</title>
        <authorList>
            <person name="Klosterman S.J."/>
            <person name="Subbarao K.V."/>
            <person name="Kang S."/>
            <person name="Veronese P."/>
            <person name="Gold S.E."/>
            <person name="Thomma B.P.H.J."/>
            <person name="Chen Z."/>
            <person name="Henrissat B."/>
            <person name="Lee Y.-H."/>
            <person name="Park J."/>
            <person name="Garcia-Pedrajas M.D."/>
            <person name="Barbara D.J."/>
            <person name="Anchieta A."/>
            <person name="de Jonge R."/>
            <person name="Santhanam P."/>
            <person name="Maruthachalam K."/>
            <person name="Atallah Z."/>
            <person name="Amyotte S.G."/>
            <person name="Paz Z."/>
            <person name="Inderbitzin P."/>
            <person name="Hayes R.J."/>
            <person name="Heiman D.I."/>
            <person name="Young S."/>
            <person name="Zeng Q."/>
            <person name="Engels R."/>
            <person name="Galagan J."/>
            <person name="Cuomo C.A."/>
            <person name="Dobinson K.F."/>
            <person name="Ma L.-J."/>
        </authorList>
    </citation>
    <scope>NUCLEOTIDE SEQUENCE [LARGE SCALE GENOMIC DNA]</scope>
    <source>
        <strain evidence="2">VaMs.102 / ATCC MYA-4576 / FGSC 10136</strain>
    </source>
</reference>
<dbReference type="STRING" id="526221.C9SEM5"/>
<dbReference type="KEGG" id="val:VDBG_02727"/>
<name>C9SEM5_VERA1</name>
<evidence type="ECO:0000313" key="1">
    <source>
        <dbReference type="EMBL" id="EEY16618.1"/>
    </source>
</evidence>
<accession>C9SEM5</accession>
<dbReference type="OrthoDB" id="2150604at2759"/>
<dbReference type="EMBL" id="DS985216">
    <property type="protein sequence ID" value="EEY16618.1"/>
    <property type="molecule type" value="Genomic_DNA"/>
</dbReference>
<sequence length="353" mass="38236">MTPLYGVHAVGPRIIRHDLGHYRSAAVTATYTVNLPCQLQKSVWLRNTFERALQYTILGNPGLCFGIEKSGSKCTAGFKQLAEIQSGDVVKYFEIDVVHVGVSVDDHLSRVIGAAHSHQWVAGKPAWRTIVSYQASTKSAPGAKEAETSRVTINVTFLAHHAIADGLSGMAFHMSLMSHLGEVPEVGIEAAWPLSLPHDVPAPASIDHLLGLHDISDNVSEEVVDPVWAGGAILLPSTTEDTSRVRLITISNDRLLEILDVCKRNRTTLTGLLHGLICVTLLRHVEDARAFRSVTSYSIRKFTDADAMDIVNHISFITQYVPSAVLDELQATKTGSPAESCLILKMASAFGAA</sequence>
<evidence type="ECO:0000313" key="2">
    <source>
        <dbReference type="Proteomes" id="UP000008698"/>
    </source>
</evidence>
<dbReference type="GeneID" id="9533621"/>
<gene>
    <name evidence="1" type="ORF">VDBG_02727</name>
</gene>
<dbReference type="OMA" id="AFAYEHT"/>
<dbReference type="HOGENOM" id="CLU_785729_0_0_1"/>